<reference evidence="2 3" key="1">
    <citation type="submission" date="2019-07" db="EMBL/GenBank/DDBJ databases">
        <title>Whole genome shotgun sequence of Halolactibacillus halophilus NBRC 100868.</title>
        <authorList>
            <person name="Hosoyama A."/>
            <person name="Uohara A."/>
            <person name="Ohji S."/>
            <person name="Ichikawa N."/>
        </authorList>
    </citation>
    <scope>NUCLEOTIDE SEQUENCE [LARGE SCALE GENOMIC DNA]</scope>
    <source>
        <strain evidence="2 3">NBRC 100868</strain>
    </source>
</reference>
<comment type="caution">
    <text evidence="2">The sequence shown here is derived from an EMBL/GenBank/DDBJ whole genome shotgun (WGS) entry which is preliminary data.</text>
</comment>
<evidence type="ECO:0000256" key="1">
    <source>
        <dbReference type="SAM" id="Phobius"/>
    </source>
</evidence>
<dbReference type="Proteomes" id="UP000321547">
    <property type="component" value="Unassembled WGS sequence"/>
</dbReference>
<keyword evidence="1" id="KW-0472">Membrane</keyword>
<accession>A0ABQ0VLE3</accession>
<name>A0ABQ0VLE3_9BACI</name>
<organism evidence="2 3">
    <name type="scientific">Halolactibacillus halophilus</name>
    <dbReference type="NCBI Taxonomy" id="306540"/>
    <lineage>
        <taxon>Bacteria</taxon>
        <taxon>Bacillati</taxon>
        <taxon>Bacillota</taxon>
        <taxon>Bacilli</taxon>
        <taxon>Bacillales</taxon>
        <taxon>Bacillaceae</taxon>
        <taxon>Halolactibacillus</taxon>
    </lineage>
</organism>
<keyword evidence="1" id="KW-1133">Transmembrane helix</keyword>
<proteinExistence type="predicted"/>
<keyword evidence="3" id="KW-1185">Reference proteome</keyword>
<feature type="transmembrane region" description="Helical" evidence="1">
    <location>
        <begin position="21"/>
        <end position="45"/>
    </location>
</feature>
<sequence>MEEVTDTMFTGVTLPFDVSELITAATELLGLIGPFVLLAISFVVVPKLVRLIKGALGNGGKN</sequence>
<evidence type="ECO:0000313" key="3">
    <source>
        <dbReference type="Proteomes" id="UP000321547"/>
    </source>
</evidence>
<evidence type="ECO:0000313" key="2">
    <source>
        <dbReference type="EMBL" id="GEM02002.1"/>
    </source>
</evidence>
<keyword evidence="1" id="KW-0812">Transmembrane</keyword>
<protein>
    <submittedName>
        <fullName evidence="2">Uncharacterized protein</fullName>
    </submittedName>
</protein>
<dbReference type="EMBL" id="BJWI01000021">
    <property type="protein sequence ID" value="GEM02002.1"/>
    <property type="molecule type" value="Genomic_DNA"/>
</dbReference>
<gene>
    <name evidence="2" type="ORF">HHA03_15340</name>
</gene>